<dbReference type="InterPro" id="IPR029139">
    <property type="entry name" value="QueF_N"/>
</dbReference>
<dbReference type="GO" id="GO:0008616">
    <property type="term" value="P:tRNA queuosine(34) biosynthetic process"/>
    <property type="evidence" value="ECO:0007669"/>
    <property type="project" value="UniProtKB-UniRule"/>
</dbReference>
<dbReference type="NCBIfam" id="TIGR03138">
    <property type="entry name" value="QueF"/>
    <property type="match status" value="1"/>
</dbReference>
<comment type="function">
    <text evidence="5">Catalyzes the NADPH-dependent reduction of 7-cyano-7-deazaguanine (preQ0) to 7-aminomethyl-7-deazaguanine (preQ1).</text>
</comment>
<protein>
    <recommendedName>
        <fullName evidence="5">NADPH-dependent 7-cyano-7-deazaguanine reductase</fullName>
        <ecNumber evidence="5">1.7.1.13</ecNumber>
    </recommendedName>
    <alternativeName>
        <fullName evidence="5">7-cyano-7-carbaguanine reductase</fullName>
    </alternativeName>
    <alternativeName>
        <fullName evidence="5">NADPH-dependent nitrile oxidoreductase</fullName>
    </alternativeName>
    <alternativeName>
        <fullName evidence="5">PreQ(0) reductase</fullName>
    </alternativeName>
</protein>
<dbReference type="EC" id="1.7.1.13" evidence="5"/>
<proteinExistence type="inferred from homology"/>
<accession>A0A2I7N300</accession>
<dbReference type="KEGG" id="nba:CUN60_00470"/>
<evidence type="ECO:0000256" key="5">
    <source>
        <dbReference type="HAMAP-Rule" id="MF_00817"/>
    </source>
</evidence>
<feature type="binding site" evidence="5">
    <location>
        <begin position="248"/>
        <end position="249"/>
    </location>
    <ligand>
        <name>NADPH</name>
        <dbReference type="ChEBI" id="CHEBI:57783"/>
    </ligand>
</feature>
<dbReference type="Proteomes" id="UP000236655">
    <property type="component" value="Chromosome"/>
</dbReference>
<dbReference type="SUPFAM" id="SSF55620">
    <property type="entry name" value="Tetrahydrobiopterin biosynthesis enzymes-like"/>
    <property type="match status" value="1"/>
</dbReference>
<dbReference type="HAMAP" id="MF_00817">
    <property type="entry name" value="QueF_type2"/>
    <property type="match status" value="1"/>
</dbReference>
<name>A0A2I7N300_9NEIS</name>
<feature type="binding site" evidence="5">
    <location>
        <begin position="83"/>
        <end position="84"/>
    </location>
    <ligand>
        <name>NADPH</name>
        <dbReference type="ChEBI" id="CHEBI:57783"/>
    </ligand>
</feature>
<dbReference type="OrthoDB" id="9789995at2"/>
<dbReference type="GO" id="GO:0033739">
    <property type="term" value="F:preQ1 synthase activity"/>
    <property type="evidence" value="ECO:0007669"/>
    <property type="project" value="UniProtKB-UniRule"/>
</dbReference>
<comment type="pathway">
    <text evidence="5">tRNA modification; tRNA-queuosine biosynthesis.</text>
</comment>
<evidence type="ECO:0000259" key="6">
    <source>
        <dbReference type="Pfam" id="PF14819"/>
    </source>
</evidence>
<dbReference type="PANTHER" id="PTHR34354:SF1">
    <property type="entry name" value="NADPH-DEPENDENT 7-CYANO-7-DEAZAGUANINE REDUCTASE"/>
    <property type="match status" value="1"/>
</dbReference>
<dbReference type="InterPro" id="IPR029500">
    <property type="entry name" value="QueF"/>
</dbReference>
<keyword evidence="2 5" id="KW-0671">Queuosine biosynthesis</keyword>
<dbReference type="GO" id="GO:0005737">
    <property type="term" value="C:cytoplasm"/>
    <property type="evidence" value="ECO:0007669"/>
    <property type="project" value="UniProtKB-SubCell"/>
</dbReference>
<dbReference type="Gene3D" id="3.30.1130.10">
    <property type="match status" value="2"/>
</dbReference>
<sequence length="273" mass="31049">MNPELSQLGRKSEYRAHYAPELLFPIPRKIKRDEIGIDEANLPFHGIDIWNHYEVSWLNLKGKPEVAIATIIVPAASPNIIESKSMKLYFNSFNNDKFVSSKDVEDIMSRDLTLAAGAEVTVDLHPLESGLFTIHQPSGLLIDTLDVAIDEYIVNPSLLKVKNDEIVTEKLYSNLLKSNCLVTNQPDWATVVIEYTGKAIDHASLLKYIISFRNHNEFHEQCVERIFSDIMKHCLVNELTVSARFTRRGGLDINPLRTTKADFTTDNLRLIRQ</sequence>
<evidence type="ECO:0000256" key="4">
    <source>
        <dbReference type="ARBA" id="ARBA00023002"/>
    </source>
</evidence>
<keyword evidence="8" id="KW-1185">Reference proteome</keyword>
<dbReference type="InterPro" id="IPR016428">
    <property type="entry name" value="QueF_type2"/>
</dbReference>
<dbReference type="InterPro" id="IPR050084">
    <property type="entry name" value="NADPH_dep_7-cyano-7-deazaG_red"/>
</dbReference>
<dbReference type="RefSeq" id="WP_102950133.1">
    <property type="nucleotide sequence ID" value="NZ_CP024847.1"/>
</dbReference>
<dbReference type="Pfam" id="PF14489">
    <property type="entry name" value="QueF"/>
    <property type="match status" value="1"/>
</dbReference>
<dbReference type="UniPathway" id="UPA00392"/>
<gene>
    <name evidence="5" type="primary">queF</name>
    <name evidence="7" type="ORF">CUN60_00470</name>
</gene>
<evidence type="ECO:0000313" key="8">
    <source>
        <dbReference type="Proteomes" id="UP000236655"/>
    </source>
</evidence>
<keyword evidence="4 5" id="KW-0560">Oxidoreductase</keyword>
<feature type="binding site" evidence="5">
    <location>
        <begin position="219"/>
        <end position="220"/>
    </location>
    <ligand>
        <name>substrate</name>
    </ligand>
</feature>
<feature type="active site" description="Proton donor" evidence="5">
    <location>
        <position position="187"/>
    </location>
</feature>
<evidence type="ECO:0000256" key="3">
    <source>
        <dbReference type="ARBA" id="ARBA00022857"/>
    </source>
</evidence>
<dbReference type="Pfam" id="PF14819">
    <property type="entry name" value="QueF_N"/>
    <property type="match status" value="1"/>
</dbReference>
<keyword evidence="1 5" id="KW-0963">Cytoplasm</keyword>
<dbReference type="PIRSF" id="PIRSF004750">
    <property type="entry name" value="Nitrile_oxidored_YqcD_prd"/>
    <property type="match status" value="1"/>
</dbReference>
<organism evidence="7 8">
    <name type="scientific">Aquella oligotrophica</name>
    <dbReference type="NCBI Taxonomy" id="2067065"/>
    <lineage>
        <taxon>Bacteria</taxon>
        <taxon>Pseudomonadati</taxon>
        <taxon>Pseudomonadota</taxon>
        <taxon>Betaproteobacteria</taxon>
        <taxon>Neisseriales</taxon>
        <taxon>Neisseriaceae</taxon>
        <taxon>Aquella</taxon>
    </lineage>
</organism>
<comment type="similarity">
    <text evidence="5">Belongs to the GTP cyclohydrolase I family. QueF type 2 subfamily.</text>
</comment>
<dbReference type="EMBL" id="CP024847">
    <property type="protein sequence ID" value="AUR50833.1"/>
    <property type="molecule type" value="Genomic_DNA"/>
</dbReference>
<dbReference type="PANTHER" id="PTHR34354">
    <property type="entry name" value="NADPH-DEPENDENT 7-CYANO-7-DEAZAGUANINE REDUCTASE"/>
    <property type="match status" value="1"/>
</dbReference>
<reference evidence="8" key="1">
    <citation type="submission" date="2017-11" db="EMBL/GenBank/DDBJ databases">
        <authorList>
            <person name="Chan K.G."/>
            <person name="Lee L.S."/>
        </authorList>
    </citation>
    <scope>NUCLEOTIDE SEQUENCE [LARGE SCALE GENOMIC DNA]</scope>
    <source>
        <strain evidence="8">DSM 100970</strain>
    </source>
</reference>
<feature type="active site" description="Thioimide intermediate" evidence="5">
    <location>
        <position position="180"/>
    </location>
</feature>
<keyword evidence="3 5" id="KW-0521">NADP</keyword>
<comment type="subcellular location">
    <subcellularLocation>
        <location evidence="5">Cytoplasm</location>
    </subcellularLocation>
</comment>
<comment type="subunit">
    <text evidence="5">Homodimer.</text>
</comment>
<comment type="catalytic activity">
    <reaction evidence="5">
        <text>7-aminomethyl-7-carbaguanine + 2 NADP(+) = 7-cyano-7-carbaguanine + 2 NADPH + 3 H(+)</text>
        <dbReference type="Rhea" id="RHEA:13409"/>
        <dbReference type="ChEBI" id="CHEBI:15378"/>
        <dbReference type="ChEBI" id="CHEBI:45075"/>
        <dbReference type="ChEBI" id="CHEBI:57783"/>
        <dbReference type="ChEBI" id="CHEBI:58349"/>
        <dbReference type="ChEBI" id="CHEBI:58703"/>
        <dbReference type="EC" id="1.7.1.13"/>
    </reaction>
</comment>
<evidence type="ECO:0000313" key="7">
    <source>
        <dbReference type="EMBL" id="AUR50833.1"/>
    </source>
</evidence>
<feature type="binding site" evidence="5">
    <location>
        <begin position="81"/>
        <end position="83"/>
    </location>
    <ligand>
        <name>substrate</name>
    </ligand>
</feature>
<evidence type="ECO:0000256" key="1">
    <source>
        <dbReference type="ARBA" id="ARBA00022490"/>
    </source>
</evidence>
<evidence type="ECO:0000256" key="2">
    <source>
        <dbReference type="ARBA" id="ARBA00022785"/>
    </source>
</evidence>
<feature type="domain" description="NADPH-dependent 7-cyano-7-deazaguanine reductase N-terminal" evidence="6">
    <location>
        <begin position="14"/>
        <end position="124"/>
    </location>
</feature>
<dbReference type="AlphaFoldDB" id="A0A2I7N300"/>
<dbReference type="InterPro" id="IPR043133">
    <property type="entry name" value="GTP-CH-I_C/QueF"/>
</dbReference>